<evidence type="ECO:0000256" key="4">
    <source>
        <dbReference type="ARBA" id="ARBA00022723"/>
    </source>
</evidence>
<name>A0A6M8IYD9_9ACTN</name>
<protein>
    <recommendedName>
        <fullName evidence="7">Anaerobic ribonucleoside-triphosphate reductase-activating protein</fullName>
        <ecNumber evidence="7">1.97.1.-</ecNumber>
    </recommendedName>
</protein>
<dbReference type="InterPro" id="IPR007197">
    <property type="entry name" value="rSAM"/>
</dbReference>
<dbReference type="InterPro" id="IPR012837">
    <property type="entry name" value="NrdG"/>
</dbReference>
<keyword evidence="3" id="KW-0949">S-adenosyl-L-methionine</keyword>
<dbReference type="GO" id="GO:0043365">
    <property type="term" value="F:[formate-C-acetyltransferase]-activating enzyme activity"/>
    <property type="evidence" value="ECO:0007669"/>
    <property type="project" value="InterPro"/>
</dbReference>
<dbReference type="SFLD" id="SFLDF00299">
    <property type="entry name" value="anaerobic_ribonucleoside-triph"/>
    <property type="match status" value="1"/>
</dbReference>
<dbReference type="Gene3D" id="3.20.20.70">
    <property type="entry name" value="Aldolase class I"/>
    <property type="match status" value="1"/>
</dbReference>
<dbReference type="CDD" id="cd01335">
    <property type="entry name" value="Radical_SAM"/>
    <property type="match status" value="1"/>
</dbReference>
<evidence type="ECO:0000256" key="6">
    <source>
        <dbReference type="ARBA" id="ARBA00023014"/>
    </source>
</evidence>
<dbReference type="Proteomes" id="UP000503297">
    <property type="component" value="Chromosome"/>
</dbReference>
<keyword evidence="2" id="KW-0004">4Fe-4S</keyword>
<sequence>MHYGNIKYFDVANGEGVRTSVFVSGCTHRCPHCFQPQTWSFEYGQPFDDETLAQVIESLDAPFVDGLTVLGGEPLEPRNQERVADLVEAARARQPRKSIWVYTGDVYESLVREGGPRRTAHTDRILSAIDILVDGPFVQDLHDITLRFRGSSNQRIIDVPRTRSCGRICLWHDHDIYESHAKEQREALGNAEDRPQRAR</sequence>
<gene>
    <name evidence="8" type="primary">nrdG</name>
    <name evidence="8" type="ORF">HLV38_00290</name>
</gene>
<comment type="similarity">
    <text evidence="7">Belongs to the organic radical-activating enzymes family.</text>
</comment>
<dbReference type="RefSeq" id="WP_173163382.1">
    <property type="nucleotide sequence ID" value="NZ_CP053716.1"/>
</dbReference>
<evidence type="ECO:0000256" key="2">
    <source>
        <dbReference type="ARBA" id="ARBA00022485"/>
    </source>
</evidence>
<keyword evidence="7" id="KW-0560">Oxidoreductase</keyword>
<dbReference type="InterPro" id="IPR034457">
    <property type="entry name" value="Organic_radical-activating"/>
</dbReference>
<dbReference type="SUPFAM" id="SSF102114">
    <property type="entry name" value="Radical SAM enzymes"/>
    <property type="match status" value="1"/>
</dbReference>
<evidence type="ECO:0000256" key="3">
    <source>
        <dbReference type="ARBA" id="ARBA00022691"/>
    </source>
</evidence>
<dbReference type="EC" id="1.97.1.-" evidence="7"/>
<dbReference type="EMBL" id="CP053716">
    <property type="protein sequence ID" value="QKF06730.1"/>
    <property type="molecule type" value="Genomic_DNA"/>
</dbReference>
<dbReference type="NCBIfam" id="TIGR02491">
    <property type="entry name" value="NrdG"/>
    <property type="match status" value="1"/>
</dbReference>
<accession>A0A6M8IYD9</accession>
<keyword evidence="4" id="KW-0479">Metal-binding</keyword>
<dbReference type="InterPro" id="IPR013785">
    <property type="entry name" value="Aldolase_TIM"/>
</dbReference>
<dbReference type="GO" id="GO:0051539">
    <property type="term" value="F:4 iron, 4 sulfur cluster binding"/>
    <property type="evidence" value="ECO:0007669"/>
    <property type="project" value="UniProtKB-KW"/>
</dbReference>
<organism evidence="8 9">
    <name type="scientific">Berryella wangjianweii</name>
    <dbReference type="NCBI Taxonomy" id="2734634"/>
    <lineage>
        <taxon>Bacteria</taxon>
        <taxon>Bacillati</taxon>
        <taxon>Actinomycetota</taxon>
        <taxon>Coriobacteriia</taxon>
        <taxon>Eggerthellales</taxon>
        <taxon>Eggerthellaceae</taxon>
        <taxon>Berryella</taxon>
    </lineage>
</organism>
<keyword evidence="9" id="KW-1185">Reference proteome</keyword>
<dbReference type="KEGG" id="bwa:HLV38_00290"/>
<evidence type="ECO:0000256" key="5">
    <source>
        <dbReference type="ARBA" id="ARBA00023004"/>
    </source>
</evidence>
<keyword evidence="6" id="KW-0411">Iron-sulfur</keyword>
<dbReference type="Pfam" id="PF13353">
    <property type="entry name" value="Fer4_12"/>
    <property type="match status" value="1"/>
</dbReference>
<dbReference type="SFLD" id="SFLDG01066">
    <property type="entry name" value="organic_radical-activating_enz"/>
    <property type="match status" value="1"/>
</dbReference>
<dbReference type="GO" id="GO:0004748">
    <property type="term" value="F:ribonucleoside-diphosphate reductase activity, thioredoxin disulfide as acceptor"/>
    <property type="evidence" value="ECO:0007669"/>
    <property type="project" value="TreeGrafter"/>
</dbReference>
<comment type="cofactor">
    <cofactor evidence="1">
        <name>[4Fe-4S] cluster</name>
        <dbReference type="ChEBI" id="CHEBI:49883"/>
    </cofactor>
</comment>
<dbReference type="PANTHER" id="PTHR30352">
    <property type="entry name" value="PYRUVATE FORMATE-LYASE-ACTIVATING ENZYME"/>
    <property type="match status" value="1"/>
</dbReference>
<dbReference type="PIRSF" id="PIRSF000368">
    <property type="entry name" value="NrdG"/>
    <property type="match status" value="1"/>
</dbReference>
<proteinExistence type="inferred from homology"/>
<dbReference type="GO" id="GO:0046872">
    <property type="term" value="F:metal ion binding"/>
    <property type="evidence" value="ECO:0007669"/>
    <property type="project" value="UniProtKB-KW"/>
</dbReference>
<dbReference type="SFLD" id="SFLDS00029">
    <property type="entry name" value="Radical_SAM"/>
    <property type="match status" value="1"/>
</dbReference>
<keyword evidence="5" id="KW-0408">Iron</keyword>
<dbReference type="AlphaFoldDB" id="A0A6M8IYD9"/>
<evidence type="ECO:0000256" key="1">
    <source>
        <dbReference type="ARBA" id="ARBA00001966"/>
    </source>
</evidence>
<comment type="function">
    <text evidence="7">Activation of anaerobic ribonucleoside-triphosphate reductase under anaerobic conditions by generation of an organic free radical, using S-adenosylmethionine and reduced flavodoxin as cosubstrates to produce 5'-deoxy-adenosine.</text>
</comment>
<evidence type="ECO:0000313" key="9">
    <source>
        <dbReference type="Proteomes" id="UP000503297"/>
    </source>
</evidence>
<dbReference type="SFLD" id="SFLDG01063">
    <property type="entry name" value="activating_enzymes__group_1"/>
    <property type="match status" value="1"/>
</dbReference>
<reference evidence="9" key="1">
    <citation type="submission" date="2020-05" db="EMBL/GenBank/DDBJ databases">
        <title>Novel species in genus Nocardioides.</title>
        <authorList>
            <person name="Zhang G."/>
        </authorList>
    </citation>
    <scope>NUCLEOTIDE SEQUENCE [LARGE SCALE GENOMIC DNA]</scope>
    <source>
        <strain evidence="9">zg-1050</strain>
    </source>
</reference>
<dbReference type="PANTHER" id="PTHR30352:SF2">
    <property type="entry name" value="ANAEROBIC RIBONUCLEOSIDE-TRIPHOSPHATE REDUCTASE-ACTIVATING PROTEIN"/>
    <property type="match status" value="1"/>
</dbReference>
<dbReference type="InterPro" id="IPR058240">
    <property type="entry name" value="rSAM_sf"/>
</dbReference>
<evidence type="ECO:0000313" key="8">
    <source>
        <dbReference type="EMBL" id="QKF06730.1"/>
    </source>
</evidence>
<evidence type="ECO:0000256" key="7">
    <source>
        <dbReference type="PIRNR" id="PIRNR000368"/>
    </source>
</evidence>